<evidence type="ECO:0000256" key="3">
    <source>
        <dbReference type="ARBA" id="ARBA00023015"/>
    </source>
</evidence>
<dbReference type="InterPro" id="IPR015421">
    <property type="entry name" value="PyrdxlP-dep_Trfase_major"/>
</dbReference>
<reference evidence="7 8" key="1">
    <citation type="submission" date="2015-10" db="EMBL/GenBank/DDBJ databases">
        <title>Butyribacter intestini gen. nov., sp. nov., a butyric acid-producing bacterium of the family Lachnospiraceae isolated from the human faeces.</title>
        <authorList>
            <person name="Zou Y."/>
            <person name="Xue W."/>
            <person name="Luo G."/>
            <person name="Lv M."/>
        </authorList>
    </citation>
    <scope>NUCLEOTIDE SEQUENCE [LARGE SCALE GENOMIC DNA]</scope>
    <source>
        <strain evidence="7 8">TF01-11</strain>
    </source>
</reference>
<dbReference type="GO" id="GO:0003700">
    <property type="term" value="F:DNA-binding transcription factor activity"/>
    <property type="evidence" value="ECO:0007669"/>
    <property type="project" value="InterPro"/>
</dbReference>
<proteinExistence type="inferred from homology"/>
<feature type="domain" description="HTH gntR-type" evidence="6">
    <location>
        <begin position="12"/>
        <end position="80"/>
    </location>
</feature>
<keyword evidence="2" id="KW-0663">Pyridoxal phosphate</keyword>
<dbReference type="Gene3D" id="3.40.640.10">
    <property type="entry name" value="Type I PLP-dependent aspartate aminotransferase-like (Major domain)"/>
    <property type="match status" value="1"/>
</dbReference>
<dbReference type="CDD" id="cd07377">
    <property type="entry name" value="WHTH_GntR"/>
    <property type="match status" value="1"/>
</dbReference>
<dbReference type="InterPro" id="IPR036390">
    <property type="entry name" value="WH_DNA-bd_sf"/>
</dbReference>
<gene>
    <name evidence="7" type="ORF">APZ18_08780</name>
</gene>
<dbReference type="PROSITE" id="PS50949">
    <property type="entry name" value="HTH_GNTR"/>
    <property type="match status" value="1"/>
</dbReference>
<keyword evidence="8" id="KW-1185">Reference proteome</keyword>
<dbReference type="PANTHER" id="PTHR46577">
    <property type="entry name" value="HTH-TYPE TRANSCRIPTIONAL REGULATORY PROTEIN GABR"/>
    <property type="match status" value="1"/>
</dbReference>
<protein>
    <submittedName>
        <fullName evidence="7">GntR family transcriptional regulator</fullName>
    </submittedName>
</protein>
<dbReference type="SUPFAM" id="SSF46785">
    <property type="entry name" value="Winged helix' DNA-binding domain"/>
    <property type="match status" value="1"/>
</dbReference>
<evidence type="ECO:0000259" key="6">
    <source>
        <dbReference type="PROSITE" id="PS50949"/>
    </source>
</evidence>
<evidence type="ECO:0000256" key="5">
    <source>
        <dbReference type="ARBA" id="ARBA00023163"/>
    </source>
</evidence>
<sequence length="497" mass="57492">MLTYSFADIGSDSLYEHLYKCIKNDIKKGVLEKNEKLPSKRSLAKNLGISVITVENAYAQLLAEGYIYSIAKKGYYVSDIKSGYIWDSSAMENEREKTSIKNGVEHINLVKEKMCDRIDEEFAISQARTEGRYIADFTKNKMISDMFPFTIWTKLIRQVLSEQQNALMTNPPSGGAMELRRAIAKHLKEFRGMIVAPEQIIVGAGTEYLYGLIIQLLGMDKKYGVEDPGYDKISKIYRCHGVKQDYIGMDEYGVIPSQISEKKIDILHITPSHHFPTGIVMPISRRYELLGWANQDEERYIIEDDYDSELRLNGQPIPALQSIDVSEKVIYINTFTKTLSSTVRISYMVLPEKLLDKFYKTLFFYSCTVSNFEQYTLAKFIDEGCFEKHINRMRKYYSDKRKKLFLAIKKSKLNKYVTVHEEDAGLQFLMEIKTKYSDEEFVRRAAKEGIKMSPLSGFYHLKENRTEHIFVMNYLGVEESNIEKTVEKLCKIIAIKK</sequence>
<organism evidence="7 8">
    <name type="scientific">Butyribacter intestini</name>
    <dbReference type="NCBI Taxonomy" id="1703332"/>
    <lineage>
        <taxon>Bacteria</taxon>
        <taxon>Bacillati</taxon>
        <taxon>Bacillota</taxon>
        <taxon>Clostridia</taxon>
        <taxon>Lachnospirales</taxon>
        <taxon>Lachnospiraceae</taxon>
        <taxon>Butyribacter</taxon>
    </lineage>
</organism>
<dbReference type="AlphaFoldDB" id="A0AAW3JT64"/>
<evidence type="ECO:0000313" key="7">
    <source>
        <dbReference type="EMBL" id="KQC85595.1"/>
    </source>
</evidence>
<accession>A0AAW3JT64</accession>
<dbReference type="Proteomes" id="UP000050833">
    <property type="component" value="Unassembled WGS sequence"/>
</dbReference>
<comment type="caution">
    <text evidence="7">The sequence shown here is derived from an EMBL/GenBank/DDBJ whole genome shotgun (WGS) entry which is preliminary data.</text>
</comment>
<keyword evidence="5" id="KW-0804">Transcription</keyword>
<dbReference type="InterPro" id="IPR000524">
    <property type="entry name" value="Tscrpt_reg_HTH_GntR"/>
</dbReference>
<comment type="similarity">
    <text evidence="1">In the C-terminal section; belongs to the class-I pyridoxal-phosphate-dependent aminotransferase family.</text>
</comment>
<dbReference type="InterPro" id="IPR036388">
    <property type="entry name" value="WH-like_DNA-bd_sf"/>
</dbReference>
<dbReference type="GO" id="GO:0003677">
    <property type="term" value="F:DNA binding"/>
    <property type="evidence" value="ECO:0007669"/>
    <property type="project" value="UniProtKB-KW"/>
</dbReference>
<dbReference type="EMBL" id="LLKB01000005">
    <property type="protein sequence ID" value="KQC85595.1"/>
    <property type="molecule type" value="Genomic_DNA"/>
</dbReference>
<keyword evidence="3" id="KW-0805">Transcription regulation</keyword>
<dbReference type="InterPro" id="IPR051446">
    <property type="entry name" value="HTH_trans_reg/aminotransferase"/>
</dbReference>
<evidence type="ECO:0000256" key="2">
    <source>
        <dbReference type="ARBA" id="ARBA00022898"/>
    </source>
</evidence>
<dbReference type="PANTHER" id="PTHR46577:SF1">
    <property type="entry name" value="HTH-TYPE TRANSCRIPTIONAL REGULATORY PROTEIN GABR"/>
    <property type="match status" value="1"/>
</dbReference>
<dbReference type="SMART" id="SM00345">
    <property type="entry name" value="HTH_GNTR"/>
    <property type="match status" value="1"/>
</dbReference>
<dbReference type="Gene3D" id="1.10.10.10">
    <property type="entry name" value="Winged helix-like DNA-binding domain superfamily/Winged helix DNA-binding domain"/>
    <property type="match status" value="1"/>
</dbReference>
<keyword evidence="4" id="KW-0238">DNA-binding</keyword>
<dbReference type="SUPFAM" id="SSF53383">
    <property type="entry name" value="PLP-dependent transferases"/>
    <property type="match status" value="1"/>
</dbReference>
<evidence type="ECO:0000256" key="4">
    <source>
        <dbReference type="ARBA" id="ARBA00023125"/>
    </source>
</evidence>
<evidence type="ECO:0000313" key="8">
    <source>
        <dbReference type="Proteomes" id="UP000050833"/>
    </source>
</evidence>
<dbReference type="CDD" id="cd00609">
    <property type="entry name" value="AAT_like"/>
    <property type="match status" value="1"/>
</dbReference>
<dbReference type="InterPro" id="IPR015424">
    <property type="entry name" value="PyrdxlP-dep_Trfase"/>
</dbReference>
<name>A0AAW3JT64_9FIRM</name>
<evidence type="ECO:0000256" key="1">
    <source>
        <dbReference type="ARBA" id="ARBA00005384"/>
    </source>
</evidence>
<dbReference type="Pfam" id="PF00392">
    <property type="entry name" value="GntR"/>
    <property type="match status" value="1"/>
</dbReference>